<keyword evidence="1" id="KW-0472">Membrane</keyword>
<feature type="transmembrane region" description="Helical" evidence="1">
    <location>
        <begin position="137"/>
        <end position="158"/>
    </location>
</feature>
<keyword evidence="1" id="KW-1133">Transmembrane helix</keyword>
<comment type="caution">
    <text evidence="2">The sequence shown here is derived from an EMBL/GenBank/DDBJ whole genome shotgun (WGS) entry which is preliminary data.</text>
</comment>
<gene>
    <name evidence="2" type="ORF">AF331_11050</name>
</gene>
<dbReference type="EMBL" id="LGUE01000004">
    <property type="protein sequence ID" value="KON84580.1"/>
    <property type="molecule type" value="Genomic_DNA"/>
</dbReference>
<dbReference type="AlphaFoldDB" id="A0A0M0G424"/>
<keyword evidence="1" id="KW-0812">Transmembrane</keyword>
<dbReference type="OrthoDB" id="2965073at2"/>
<evidence type="ECO:0000313" key="3">
    <source>
        <dbReference type="Proteomes" id="UP000037405"/>
    </source>
</evidence>
<proteinExistence type="predicted"/>
<feature type="transmembrane region" description="Helical" evidence="1">
    <location>
        <begin position="170"/>
        <end position="188"/>
    </location>
</feature>
<keyword evidence="3" id="KW-1185">Reference proteome</keyword>
<dbReference type="RefSeq" id="WP_053428177.1">
    <property type="nucleotide sequence ID" value="NZ_JAUKEF010000003.1"/>
</dbReference>
<feature type="transmembrane region" description="Helical" evidence="1">
    <location>
        <begin position="208"/>
        <end position="227"/>
    </location>
</feature>
<dbReference type="Proteomes" id="UP000037405">
    <property type="component" value="Unassembled WGS sequence"/>
</dbReference>
<reference evidence="3" key="1">
    <citation type="submission" date="2015-07" db="EMBL/GenBank/DDBJ databases">
        <title>Fjat-14235 jcm11544.</title>
        <authorList>
            <person name="Liu B."/>
            <person name="Wang J."/>
            <person name="Zhu Y."/>
            <person name="Liu G."/>
            <person name="Chen Q."/>
            <person name="Chen Z."/>
            <person name="Lan J."/>
            <person name="Che J."/>
            <person name="Ge C."/>
            <person name="Shi H."/>
            <person name="Pan Z."/>
            <person name="Liu X."/>
        </authorList>
    </citation>
    <scope>NUCLEOTIDE SEQUENCE [LARGE SCALE GENOMIC DNA]</scope>
    <source>
        <strain evidence="3">JCM 11544</strain>
    </source>
</reference>
<dbReference type="PATRIC" id="fig|189381.12.peg.2225"/>
<organism evidence="2 3">
    <name type="scientific">Rossellomorea marisflavi</name>
    <dbReference type="NCBI Taxonomy" id="189381"/>
    <lineage>
        <taxon>Bacteria</taxon>
        <taxon>Bacillati</taxon>
        <taxon>Bacillota</taxon>
        <taxon>Bacilli</taxon>
        <taxon>Bacillales</taxon>
        <taxon>Bacillaceae</taxon>
        <taxon>Rossellomorea</taxon>
    </lineage>
</organism>
<feature type="transmembrane region" description="Helical" evidence="1">
    <location>
        <begin position="105"/>
        <end position="125"/>
    </location>
</feature>
<sequence length="240" mass="27680">MNTIKESIWLARFDFRYVVKHIPVVLLLAALYGFFFSGIMEGYLGTVQPAFDLFFFLYLFFMPAWSRSKDSLARRIDGDLYAAPVFLLLNQLPIKRSVIITSRFICLYVPITIGTVGVMIMTYYFSDAFKEILNVRYLIVLTMFWTGIALSSCSASVTMEMGDRISKKRFITSFIWLVGGAAALYFLMKDVLQTGILKWSIFFSADHPVLMVLMAIVIPTLSTWWAYRHALKQMNKMDYM</sequence>
<feature type="transmembrane region" description="Helical" evidence="1">
    <location>
        <begin position="46"/>
        <end position="65"/>
    </location>
</feature>
<accession>A0A0M0G424</accession>
<evidence type="ECO:0000313" key="2">
    <source>
        <dbReference type="EMBL" id="KON84580.1"/>
    </source>
</evidence>
<feature type="transmembrane region" description="Helical" evidence="1">
    <location>
        <begin position="21"/>
        <end position="40"/>
    </location>
</feature>
<protein>
    <submittedName>
        <fullName evidence="2">Uncharacterized protein</fullName>
    </submittedName>
</protein>
<name>A0A0M0G424_9BACI</name>
<evidence type="ECO:0000256" key="1">
    <source>
        <dbReference type="SAM" id="Phobius"/>
    </source>
</evidence>